<protein>
    <submittedName>
        <fullName evidence="1">Uncharacterized protein</fullName>
    </submittedName>
</protein>
<sequence length="45" mass="5134">MKRFLQNLLAIALFLSMTLVTTTIHAQTKLTWKLKAGETLHYVST</sequence>
<dbReference type="AlphaFoldDB" id="A0A3B1DYK6"/>
<gene>
    <name evidence="1" type="ORF">MNBD_PLANCTO02-3408</name>
</gene>
<evidence type="ECO:0000313" key="1">
    <source>
        <dbReference type="EMBL" id="VAX40660.1"/>
    </source>
</evidence>
<accession>A0A3B1DYK6</accession>
<dbReference type="EMBL" id="UOGL01000471">
    <property type="protein sequence ID" value="VAX40660.1"/>
    <property type="molecule type" value="Genomic_DNA"/>
</dbReference>
<name>A0A3B1DYK6_9ZZZZ</name>
<organism evidence="1">
    <name type="scientific">hydrothermal vent metagenome</name>
    <dbReference type="NCBI Taxonomy" id="652676"/>
    <lineage>
        <taxon>unclassified sequences</taxon>
        <taxon>metagenomes</taxon>
        <taxon>ecological metagenomes</taxon>
    </lineage>
</organism>
<feature type="non-terminal residue" evidence="1">
    <location>
        <position position="45"/>
    </location>
</feature>
<reference evidence="1" key="1">
    <citation type="submission" date="2018-06" db="EMBL/GenBank/DDBJ databases">
        <authorList>
            <person name="Zhirakovskaya E."/>
        </authorList>
    </citation>
    <scope>NUCLEOTIDE SEQUENCE</scope>
</reference>
<proteinExistence type="predicted"/>